<evidence type="ECO:0000313" key="3">
    <source>
        <dbReference type="Proteomes" id="UP000256838"/>
    </source>
</evidence>
<dbReference type="AlphaFoldDB" id="A0A3D8JU65"/>
<dbReference type="EMBL" id="QRGA01000014">
    <property type="protein sequence ID" value="RDU96598.1"/>
    <property type="molecule type" value="Genomic_DNA"/>
</dbReference>
<protein>
    <submittedName>
        <fullName evidence="2">Uncharacterized protein</fullName>
    </submittedName>
</protein>
<reference evidence="2 3" key="1">
    <citation type="submission" date="2018-08" db="EMBL/GenBank/DDBJ databases">
        <title>Paraburkholderia sp. DHOM06 isolated from forest soil.</title>
        <authorList>
            <person name="Gao Z.-H."/>
            <person name="Qiu L.-H."/>
        </authorList>
    </citation>
    <scope>NUCLEOTIDE SEQUENCE [LARGE SCALE GENOMIC DNA]</scope>
    <source>
        <strain evidence="2 3">DHOM06</strain>
    </source>
</reference>
<proteinExistence type="predicted"/>
<feature type="compositionally biased region" description="Basic residues" evidence="1">
    <location>
        <begin position="112"/>
        <end position="122"/>
    </location>
</feature>
<organism evidence="2 3">
    <name type="scientific">Trinickia dinghuensis</name>
    <dbReference type="NCBI Taxonomy" id="2291023"/>
    <lineage>
        <taxon>Bacteria</taxon>
        <taxon>Pseudomonadati</taxon>
        <taxon>Pseudomonadota</taxon>
        <taxon>Betaproteobacteria</taxon>
        <taxon>Burkholderiales</taxon>
        <taxon>Burkholderiaceae</taxon>
        <taxon>Trinickia</taxon>
    </lineage>
</organism>
<feature type="region of interest" description="Disordered" evidence="1">
    <location>
        <begin position="1"/>
        <end position="154"/>
    </location>
</feature>
<keyword evidence="3" id="KW-1185">Reference proteome</keyword>
<comment type="caution">
    <text evidence="2">The sequence shown here is derived from an EMBL/GenBank/DDBJ whole genome shotgun (WGS) entry which is preliminary data.</text>
</comment>
<feature type="compositionally biased region" description="Basic and acidic residues" evidence="1">
    <location>
        <begin position="70"/>
        <end position="93"/>
    </location>
</feature>
<name>A0A3D8JU65_9BURK</name>
<accession>A0A3D8JU65</accession>
<evidence type="ECO:0000313" key="2">
    <source>
        <dbReference type="EMBL" id="RDU96598.1"/>
    </source>
</evidence>
<sequence length="206" mass="22927">MRLAAPELAPGQAEHERDREHGAAERRDIDEPPGAAGEERRYRKCGRATGDAEHVGLGQRIAQQDLQQRTGEREQRAARETRDGARQAQRPHDLAGNVARASGRGRMSRQVQQRKYRPRGRDRHAAQHERGDENGERGQRQRAPHEGGAPSVHLSVRVRSGQVHRRALDLSRGRHLRPAVTAGAPPRKGAGICDMRLRIIAPAIRS</sequence>
<dbReference type="Proteomes" id="UP000256838">
    <property type="component" value="Unassembled WGS sequence"/>
</dbReference>
<feature type="compositionally biased region" description="Basic and acidic residues" evidence="1">
    <location>
        <begin position="123"/>
        <end position="145"/>
    </location>
</feature>
<feature type="compositionally biased region" description="Basic and acidic residues" evidence="1">
    <location>
        <begin position="13"/>
        <end position="30"/>
    </location>
</feature>
<evidence type="ECO:0000256" key="1">
    <source>
        <dbReference type="SAM" id="MobiDB-lite"/>
    </source>
</evidence>
<gene>
    <name evidence="2" type="ORF">DWV00_23770</name>
</gene>